<proteinExistence type="predicted"/>
<keyword evidence="2" id="KW-1185">Reference proteome</keyword>
<dbReference type="EMBL" id="MU970064">
    <property type="protein sequence ID" value="KAK9323197.1"/>
    <property type="molecule type" value="Genomic_DNA"/>
</dbReference>
<protein>
    <submittedName>
        <fullName evidence="1">Uncharacterized protein</fullName>
    </submittedName>
</protein>
<reference evidence="2" key="1">
    <citation type="journal article" date="2024" name="Front. Bioeng. Biotechnol.">
        <title>Genome-scale model development and genomic sequencing of the oleaginous clade Lipomyces.</title>
        <authorList>
            <person name="Czajka J.J."/>
            <person name="Han Y."/>
            <person name="Kim J."/>
            <person name="Mondo S.J."/>
            <person name="Hofstad B.A."/>
            <person name="Robles A."/>
            <person name="Haridas S."/>
            <person name="Riley R."/>
            <person name="LaButti K."/>
            <person name="Pangilinan J."/>
            <person name="Andreopoulos W."/>
            <person name="Lipzen A."/>
            <person name="Yan J."/>
            <person name="Wang M."/>
            <person name="Ng V."/>
            <person name="Grigoriev I.V."/>
            <person name="Spatafora J.W."/>
            <person name="Magnuson J.K."/>
            <person name="Baker S.E."/>
            <person name="Pomraning K.R."/>
        </authorList>
    </citation>
    <scope>NUCLEOTIDE SEQUENCE [LARGE SCALE GENOMIC DNA]</scope>
    <source>
        <strain evidence="2">CBS 10300</strain>
    </source>
</reference>
<dbReference type="Proteomes" id="UP001489719">
    <property type="component" value="Unassembled WGS sequence"/>
</dbReference>
<evidence type="ECO:0000313" key="2">
    <source>
        <dbReference type="Proteomes" id="UP001489719"/>
    </source>
</evidence>
<gene>
    <name evidence="1" type="ORF">V1517DRAFT_320971</name>
</gene>
<comment type="caution">
    <text evidence="1">The sequence shown here is derived from an EMBL/GenBank/DDBJ whole genome shotgun (WGS) entry which is preliminary data.</text>
</comment>
<accession>A0ACC3TRC4</accession>
<evidence type="ECO:0000313" key="1">
    <source>
        <dbReference type="EMBL" id="KAK9323197.1"/>
    </source>
</evidence>
<name>A0ACC3TRC4_9ASCO</name>
<organism evidence="1 2">
    <name type="scientific">Lipomyces orientalis</name>
    <dbReference type="NCBI Taxonomy" id="1233043"/>
    <lineage>
        <taxon>Eukaryota</taxon>
        <taxon>Fungi</taxon>
        <taxon>Dikarya</taxon>
        <taxon>Ascomycota</taxon>
        <taxon>Saccharomycotina</taxon>
        <taxon>Lipomycetes</taxon>
        <taxon>Lipomycetales</taxon>
        <taxon>Lipomycetaceae</taxon>
        <taxon>Lipomyces</taxon>
    </lineage>
</organism>
<sequence length="496" mass="54395">MDYSKLKVVELKEELKTRGLSTAGLKKDLVQRLTDADAASATEGKESTERQVQATEQAEGAASETGGGQPETPVPESAKNEASVQVAIPETMTTVIDAAEADRVQEAEPKPAPEEFRATEAVDVRDSERKAEHEGHTKVESAPVLTMDIEKSEPADVVPVQPAPAEIKQHSEELNSVERQAPAAATKRKASPEAEAEDVSAKRIKNESRSYNELTAEKELEATDEHLAEPEPEVTGTQSVKNDQQEGDNSVAVEAEATGAAEPVKEGTKDDENSVVVDRNPNTPVEKYRPTKSVYIQNFSRPLNIPSLKSHLESLAGSSLVKFWIDSIRTHCYAIFESVEAASKVREEVYGQTFPLEEKGRKKLATEYIPDSKVDEWIEFEESDQGRLRKWEVSFGDGLSNGVDADAIKLVEAGTKPQNNGTSFRERLNPRHSPWVDTARGVGIPDSSTANMANVKVKSLDELFKKTNAKPSLYYCEAPEDVVRERLTGGRKVDAR</sequence>